<evidence type="ECO:0000313" key="4">
    <source>
        <dbReference type="EMBL" id="CAA7024547.1"/>
    </source>
</evidence>
<dbReference type="InterPro" id="IPR032675">
    <property type="entry name" value="LRR_dom_sf"/>
</dbReference>
<dbReference type="PANTHER" id="PTHR31900:SF28">
    <property type="entry name" value="FBD DOMAIN-CONTAINING PROTEIN"/>
    <property type="match status" value="1"/>
</dbReference>
<evidence type="ECO:0000259" key="3">
    <source>
        <dbReference type="Pfam" id="PF24758"/>
    </source>
</evidence>
<feature type="domain" description="FBD" evidence="2">
    <location>
        <begin position="354"/>
        <end position="397"/>
    </location>
</feature>
<accession>A0A6D2I7M2</accession>
<sequence>MVMISDLSDDLLIKVLSFLTTKVAVSTSILSKQWRFLWRWLPKLEYNEYDDLTGGPMCSWWGSMRYEECFDKNLPLHRAPVIESLRLRFYYDRFGQPETIKRWVGIAVSRFVRELSIVYLDGKTHNFISLPSSLYSCSSLMTLKLEWKSILVDVPRIVCLPSLKTLQLRFVTYLDDSLGLLLSQCPVLEDLCIAVYRSDSNNERAIVVNVPSLQRLSLEIDSDCSSDGYVIVTPCLKYLKIEDYRDYPSYLIEPMPKLEEADIDVVQDIDKILESITSVRRLSLRPWFNSAEEYEYRAGIVFTRLEHLELGIHSNDWSKLLIWLLGSSPKLQGLYLYVEWWSLDSDPLDWKNKQSSIPELVLTSLETFELKGMGTQEERDFLTILFKHASCLKSTSITGHDATQFGV</sequence>
<dbReference type="Pfam" id="PF00646">
    <property type="entry name" value="F-box"/>
    <property type="match status" value="1"/>
</dbReference>
<evidence type="ECO:0000313" key="5">
    <source>
        <dbReference type="Proteomes" id="UP000467841"/>
    </source>
</evidence>
<gene>
    <name evidence="4" type="ORF">MERR_LOCUS11782</name>
</gene>
<organism evidence="4 5">
    <name type="scientific">Microthlaspi erraticum</name>
    <dbReference type="NCBI Taxonomy" id="1685480"/>
    <lineage>
        <taxon>Eukaryota</taxon>
        <taxon>Viridiplantae</taxon>
        <taxon>Streptophyta</taxon>
        <taxon>Embryophyta</taxon>
        <taxon>Tracheophyta</taxon>
        <taxon>Spermatophyta</taxon>
        <taxon>Magnoliopsida</taxon>
        <taxon>eudicotyledons</taxon>
        <taxon>Gunneridae</taxon>
        <taxon>Pentapetalae</taxon>
        <taxon>rosids</taxon>
        <taxon>malvids</taxon>
        <taxon>Brassicales</taxon>
        <taxon>Brassicaceae</taxon>
        <taxon>Coluteocarpeae</taxon>
        <taxon>Microthlaspi</taxon>
    </lineage>
</organism>
<keyword evidence="5" id="KW-1185">Reference proteome</keyword>
<feature type="domain" description="F-box" evidence="1">
    <location>
        <begin position="4"/>
        <end position="43"/>
    </location>
</feature>
<dbReference type="SUPFAM" id="SSF81383">
    <property type="entry name" value="F-box domain"/>
    <property type="match status" value="1"/>
</dbReference>
<dbReference type="Gene3D" id="3.80.10.10">
    <property type="entry name" value="Ribonuclease Inhibitor"/>
    <property type="match status" value="1"/>
</dbReference>
<comment type="caution">
    <text evidence="4">The sequence shown here is derived from an EMBL/GenBank/DDBJ whole genome shotgun (WGS) entry which is preliminary data.</text>
</comment>
<protein>
    <recommendedName>
        <fullName evidence="6">FBD domain-containing protein</fullName>
    </recommendedName>
</protein>
<dbReference type="SUPFAM" id="SSF52047">
    <property type="entry name" value="RNI-like"/>
    <property type="match status" value="1"/>
</dbReference>
<reference evidence="4" key="1">
    <citation type="submission" date="2020-01" db="EMBL/GenBank/DDBJ databases">
        <authorList>
            <person name="Mishra B."/>
        </authorList>
    </citation>
    <scope>NUCLEOTIDE SEQUENCE [LARGE SCALE GENOMIC DNA]</scope>
</reference>
<dbReference type="Pfam" id="PF08387">
    <property type="entry name" value="FBD"/>
    <property type="match status" value="1"/>
</dbReference>
<dbReference type="AlphaFoldDB" id="A0A6D2I7M2"/>
<evidence type="ECO:0008006" key="6">
    <source>
        <dbReference type="Google" id="ProtNLM"/>
    </source>
</evidence>
<dbReference type="InterPro" id="IPR006566">
    <property type="entry name" value="FBD"/>
</dbReference>
<dbReference type="Proteomes" id="UP000467841">
    <property type="component" value="Unassembled WGS sequence"/>
</dbReference>
<dbReference type="EMBL" id="CACVBM020000888">
    <property type="protein sequence ID" value="CAA7024547.1"/>
    <property type="molecule type" value="Genomic_DNA"/>
</dbReference>
<dbReference type="InterPro" id="IPR001810">
    <property type="entry name" value="F-box_dom"/>
</dbReference>
<dbReference type="InterPro" id="IPR050232">
    <property type="entry name" value="FBL13/AtMIF1-like"/>
</dbReference>
<dbReference type="InterPro" id="IPR055411">
    <property type="entry name" value="LRR_FXL15/At3g58940/PEG3-like"/>
</dbReference>
<dbReference type="InterPro" id="IPR053781">
    <property type="entry name" value="F-box_AtFBL13-like"/>
</dbReference>
<feature type="domain" description="F-box/LRR-repeat protein 15/At3g58940/PEG3-like LRR" evidence="3">
    <location>
        <begin position="101"/>
        <end position="241"/>
    </location>
</feature>
<proteinExistence type="predicted"/>
<dbReference type="InterPro" id="IPR036047">
    <property type="entry name" value="F-box-like_dom_sf"/>
</dbReference>
<dbReference type="Pfam" id="PF24758">
    <property type="entry name" value="LRR_At5g56370"/>
    <property type="match status" value="1"/>
</dbReference>
<evidence type="ECO:0000259" key="2">
    <source>
        <dbReference type="Pfam" id="PF08387"/>
    </source>
</evidence>
<name>A0A6D2I7M2_9BRAS</name>
<dbReference type="CDD" id="cd22160">
    <property type="entry name" value="F-box_AtFBL13-like"/>
    <property type="match status" value="1"/>
</dbReference>
<dbReference type="PANTHER" id="PTHR31900">
    <property type="entry name" value="F-BOX/RNI SUPERFAMILY PROTEIN-RELATED"/>
    <property type="match status" value="1"/>
</dbReference>
<evidence type="ECO:0000259" key="1">
    <source>
        <dbReference type="Pfam" id="PF00646"/>
    </source>
</evidence>
<dbReference type="OrthoDB" id="1112304at2759"/>